<feature type="compositionally biased region" description="Low complexity" evidence="1">
    <location>
        <begin position="260"/>
        <end position="274"/>
    </location>
</feature>
<evidence type="ECO:0000256" key="1">
    <source>
        <dbReference type="SAM" id="MobiDB-lite"/>
    </source>
</evidence>
<accession>A0A8T0GYH2</accession>
<dbReference type="PANTHER" id="PTHR33210">
    <property type="entry name" value="PROTODERMAL FACTOR 1"/>
    <property type="match status" value="1"/>
</dbReference>
<sequence length="484" mass="51464">MAGVRTTLAVVLLGLCVLAGVAHGFVVEQQQDGPDSAWQFSLDGNGVDEPVLAAEQGGHLVGELKDFKIKGFESYDAGVAGSGDVANVNQFSDNTFASDVPEQFSSSDVNSNQFQAQDDQFATQDNSRSGDEGYVYNARLQSRTEFDTSDVAEPDNAGSYDYNRFSALPEGFSAPASQFNRQPSSASYVLGVPEQREEEARPDYAYDARAEGNGVDGTSFSTLDMQDASDDHAVPAKEVGTTSAPAGESLPPYVYDARTGSSGSENEGSAGGASFTTTDSVQQQESSEDEVVPAKGHEGPVSYYTPASDRNGAFVFYDPRSDEEKKLGSKVDDSAGAASLAKTDTTTSASTTPVQGTPKATEGTHGCPNSYWAQHVDQWPAQLKITTLVSQAFGAYAVKKNLEIVYGTTTVFQALLDSRDDPYSKLLRHAVAALLNAYAKTAYTLRPAEVAQLFNSALVSRTTAAAQAQKFENENHAFGANECK</sequence>
<dbReference type="PANTHER" id="PTHR33210:SF18">
    <property type="entry name" value="PROTODERMAL FACTOR 1"/>
    <property type="match status" value="1"/>
</dbReference>
<keyword evidence="4" id="KW-1185">Reference proteome</keyword>
<feature type="compositionally biased region" description="Polar residues" evidence="1">
    <location>
        <begin position="275"/>
        <end position="285"/>
    </location>
</feature>
<gene>
    <name evidence="3" type="ORF">KC19_8G143500</name>
</gene>
<feature type="chain" id="PRO_5035931903" evidence="2">
    <location>
        <begin position="25"/>
        <end position="484"/>
    </location>
</feature>
<comment type="caution">
    <text evidence="3">The sequence shown here is derived from an EMBL/GenBank/DDBJ whole genome shotgun (WGS) entry which is preliminary data.</text>
</comment>
<feature type="region of interest" description="Disordered" evidence="1">
    <location>
        <begin position="325"/>
        <end position="365"/>
    </location>
</feature>
<protein>
    <submittedName>
        <fullName evidence="3">Uncharacterized protein</fullName>
    </submittedName>
</protein>
<keyword evidence="2" id="KW-0732">Signal</keyword>
<dbReference type="AlphaFoldDB" id="A0A8T0GYH2"/>
<evidence type="ECO:0000256" key="2">
    <source>
        <dbReference type="SAM" id="SignalP"/>
    </source>
</evidence>
<name>A0A8T0GYH2_CERPU</name>
<evidence type="ECO:0000313" key="3">
    <source>
        <dbReference type="EMBL" id="KAG0564831.1"/>
    </source>
</evidence>
<reference evidence="3" key="1">
    <citation type="submission" date="2020-06" db="EMBL/GenBank/DDBJ databases">
        <title>WGS assembly of Ceratodon purpureus strain R40.</title>
        <authorList>
            <person name="Carey S.B."/>
            <person name="Jenkins J."/>
            <person name="Shu S."/>
            <person name="Lovell J.T."/>
            <person name="Sreedasyam A."/>
            <person name="Maumus F."/>
            <person name="Tiley G.P."/>
            <person name="Fernandez-Pozo N."/>
            <person name="Barry K."/>
            <person name="Chen C."/>
            <person name="Wang M."/>
            <person name="Lipzen A."/>
            <person name="Daum C."/>
            <person name="Saski C.A."/>
            <person name="Payton A.C."/>
            <person name="Mcbreen J.C."/>
            <person name="Conrad R.E."/>
            <person name="Kollar L.M."/>
            <person name="Olsson S."/>
            <person name="Huttunen S."/>
            <person name="Landis J.B."/>
            <person name="Wickett N.J."/>
            <person name="Johnson M.G."/>
            <person name="Rensing S.A."/>
            <person name="Grimwood J."/>
            <person name="Schmutz J."/>
            <person name="Mcdaniel S.F."/>
        </authorList>
    </citation>
    <scope>NUCLEOTIDE SEQUENCE</scope>
    <source>
        <strain evidence="3">R40</strain>
    </source>
</reference>
<feature type="region of interest" description="Disordered" evidence="1">
    <location>
        <begin position="238"/>
        <end position="304"/>
    </location>
</feature>
<proteinExistence type="predicted"/>
<evidence type="ECO:0000313" key="4">
    <source>
        <dbReference type="Proteomes" id="UP000822688"/>
    </source>
</evidence>
<feature type="compositionally biased region" description="Low complexity" evidence="1">
    <location>
        <begin position="337"/>
        <end position="352"/>
    </location>
</feature>
<dbReference type="Proteomes" id="UP000822688">
    <property type="component" value="Chromosome 8"/>
</dbReference>
<organism evidence="3 4">
    <name type="scientific">Ceratodon purpureus</name>
    <name type="common">Fire moss</name>
    <name type="synonym">Dicranum purpureum</name>
    <dbReference type="NCBI Taxonomy" id="3225"/>
    <lineage>
        <taxon>Eukaryota</taxon>
        <taxon>Viridiplantae</taxon>
        <taxon>Streptophyta</taxon>
        <taxon>Embryophyta</taxon>
        <taxon>Bryophyta</taxon>
        <taxon>Bryophytina</taxon>
        <taxon>Bryopsida</taxon>
        <taxon>Dicranidae</taxon>
        <taxon>Pseudoditrichales</taxon>
        <taxon>Ditrichaceae</taxon>
        <taxon>Ceratodon</taxon>
    </lineage>
</organism>
<dbReference type="EMBL" id="CM026429">
    <property type="protein sequence ID" value="KAG0564831.1"/>
    <property type="molecule type" value="Genomic_DNA"/>
</dbReference>
<feature type="signal peptide" evidence="2">
    <location>
        <begin position="1"/>
        <end position="24"/>
    </location>
</feature>
<dbReference type="InterPro" id="IPR039923">
    <property type="entry name" value="Protodermal_1"/>
</dbReference>